<evidence type="ECO:0000313" key="2">
    <source>
        <dbReference type="Proteomes" id="UP001458880"/>
    </source>
</evidence>
<dbReference type="Proteomes" id="UP001458880">
    <property type="component" value="Unassembled WGS sequence"/>
</dbReference>
<dbReference type="EMBL" id="JASPKY010000241">
    <property type="protein sequence ID" value="KAK9717407.1"/>
    <property type="molecule type" value="Genomic_DNA"/>
</dbReference>
<accession>A0AAW1KGJ4</accession>
<proteinExistence type="predicted"/>
<name>A0AAW1KGJ4_POPJA</name>
<sequence length="150" mass="16840">MLACINARISSPITVDYKINGVKLAQCRGVAILFSLGNWREGNDDEEYDGDNEKKRNKKTSSRIYTLIYTENTQVDQTDRVVPLYECASVHHHAVLILARVPRAHADCQRHTEDVLLIINQPPTRALLVTAPKTRNFVDGTQSDPLGLRA</sequence>
<gene>
    <name evidence="1" type="ORF">QE152_g23740</name>
</gene>
<protein>
    <submittedName>
        <fullName evidence="1">Uncharacterized protein</fullName>
    </submittedName>
</protein>
<organism evidence="1 2">
    <name type="scientific">Popillia japonica</name>
    <name type="common">Japanese beetle</name>
    <dbReference type="NCBI Taxonomy" id="7064"/>
    <lineage>
        <taxon>Eukaryota</taxon>
        <taxon>Metazoa</taxon>
        <taxon>Ecdysozoa</taxon>
        <taxon>Arthropoda</taxon>
        <taxon>Hexapoda</taxon>
        <taxon>Insecta</taxon>
        <taxon>Pterygota</taxon>
        <taxon>Neoptera</taxon>
        <taxon>Endopterygota</taxon>
        <taxon>Coleoptera</taxon>
        <taxon>Polyphaga</taxon>
        <taxon>Scarabaeiformia</taxon>
        <taxon>Scarabaeidae</taxon>
        <taxon>Rutelinae</taxon>
        <taxon>Popillia</taxon>
    </lineage>
</organism>
<evidence type="ECO:0000313" key="1">
    <source>
        <dbReference type="EMBL" id="KAK9717407.1"/>
    </source>
</evidence>
<comment type="caution">
    <text evidence="1">The sequence shown here is derived from an EMBL/GenBank/DDBJ whole genome shotgun (WGS) entry which is preliminary data.</text>
</comment>
<keyword evidence="2" id="KW-1185">Reference proteome</keyword>
<dbReference type="AlphaFoldDB" id="A0AAW1KGJ4"/>
<reference evidence="1 2" key="1">
    <citation type="journal article" date="2024" name="BMC Genomics">
        <title>De novo assembly and annotation of Popillia japonica's genome with initial clues to its potential as an invasive pest.</title>
        <authorList>
            <person name="Cucini C."/>
            <person name="Boschi S."/>
            <person name="Funari R."/>
            <person name="Cardaioli E."/>
            <person name="Iannotti N."/>
            <person name="Marturano G."/>
            <person name="Paoli F."/>
            <person name="Bruttini M."/>
            <person name="Carapelli A."/>
            <person name="Frati F."/>
            <person name="Nardi F."/>
        </authorList>
    </citation>
    <scope>NUCLEOTIDE SEQUENCE [LARGE SCALE GENOMIC DNA]</scope>
    <source>
        <strain evidence="1">DMR45628</strain>
    </source>
</reference>